<evidence type="ECO:0000256" key="1">
    <source>
        <dbReference type="SAM" id="MobiDB-lite"/>
    </source>
</evidence>
<feature type="transmembrane region" description="Helical" evidence="2">
    <location>
        <begin position="260"/>
        <end position="282"/>
    </location>
</feature>
<keyword evidence="2" id="KW-0812">Transmembrane</keyword>
<organism evidence="3 4">
    <name type="scientific">Mycena sanguinolenta</name>
    <dbReference type="NCBI Taxonomy" id="230812"/>
    <lineage>
        <taxon>Eukaryota</taxon>
        <taxon>Fungi</taxon>
        <taxon>Dikarya</taxon>
        <taxon>Basidiomycota</taxon>
        <taxon>Agaricomycotina</taxon>
        <taxon>Agaricomycetes</taxon>
        <taxon>Agaricomycetidae</taxon>
        <taxon>Agaricales</taxon>
        <taxon>Marasmiineae</taxon>
        <taxon>Mycenaceae</taxon>
        <taxon>Mycena</taxon>
    </lineage>
</organism>
<comment type="caution">
    <text evidence="3">The sequence shown here is derived from an EMBL/GenBank/DDBJ whole genome shotgun (WGS) entry which is preliminary data.</text>
</comment>
<proteinExistence type="predicted"/>
<dbReference type="AlphaFoldDB" id="A0A8H6Z3W1"/>
<reference evidence="3" key="1">
    <citation type="submission" date="2020-05" db="EMBL/GenBank/DDBJ databases">
        <title>Mycena genomes resolve the evolution of fungal bioluminescence.</title>
        <authorList>
            <person name="Tsai I.J."/>
        </authorList>
    </citation>
    <scope>NUCLEOTIDE SEQUENCE</scope>
    <source>
        <strain evidence="3">160909Yilan</strain>
    </source>
</reference>
<evidence type="ECO:0000256" key="2">
    <source>
        <dbReference type="SAM" id="Phobius"/>
    </source>
</evidence>
<keyword evidence="2" id="KW-1133">Transmembrane helix</keyword>
<keyword evidence="2" id="KW-0472">Membrane</keyword>
<gene>
    <name evidence="3" type="ORF">MSAN_00653000</name>
</gene>
<dbReference type="EMBL" id="JACAZH010000004">
    <property type="protein sequence ID" value="KAF7370222.1"/>
    <property type="molecule type" value="Genomic_DNA"/>
</dbReference>
<dbReference type="OrthoDB" id="3357408at2759"/>
<feature type="transmembrane region" description="Helical" evidence="2">
    <location>
        <begin position="231"/>
        <end position="254"/>
    </location>
</feature>
<feature type="transmembrane region" description="Helical" evidence="2">
    <location>
        <begin position="134"/>
        <end position="155"/>
    </location>
</feature>
<sequence length="358" mass="39746">MDSDPEPSFLRVQVWGLFLESIGFGVYLVTCGFCYRALFPTASRHRGLSEMNWSTIVIFLIFLAKTTSSLGIHLFLNLESATTANRVVAANQFRDGSRPINMSKYNTSILQTVIASAFFIYRCWLVYHRSWLTIALPLLLWLGAVALMGFDIHLYDTALSTIGLFSSSRAQAFGSAFWAVITAINVIITAQIAYRICQVDHYKSRSDVQLHSSDSLPTKTKAVVTCSSSKFAIHTVIESGMMYTAMTVLVFVLFVTKSVAVYAAIDGLVQIIGISFNLVIIYNQPRPQRSSLDELNSVPLQFTSTNSSVPGSAIEFAYPKHFNPRRKNKTTPTEPVKEDGDLSPDTGIPKNHSQQSIR</sequence>
<accession>A0A8H6Z3W1</accession>
<feature type="transmembrane region" description="Helical" evidence="2">
    <location>
        <begin position="12"/>
        <end position="35"/>
    </location>
</feature>
<feature type="transmembrane region" description="Helical" evidence="2">
    <location>
        <begin position="56"/>
        <end position="76"/>
    </location>
</feature>
<feature type="transmembrane region" description="Helical" evidence="2">
    <location>
        <begin position="175"/>
        <end position="197"/>
    </location>
</feature>
<dbReference type="Proteomes" id="UP000623467">
    <property type="component" value="Unassembled WGS sequence"/>
</dbReference>
<evidence type="ECO:0000313" key="3">
    <source>
        <dbReference type="EMBL" id="KAF7370222.1"/>
    </source>
</evidence>
<feature type="transmembrane region" description="Helical" evidence="2">
    <location>
        <begin position="108"/>
        <end position="127"/>
    </location>
</feature>
<keyword evidence="4" id="KW-1185">Reference proteome</keyword>
<name>A0A8H6Z3W1_9AGAR</name>
<protein>
    <submittedName>
        <fullName evidence="3">Uncharacterized protein</fullName>
    </submittedName>
</protein>
<evidence type="ECO:0000313" key="4">
    <source>
        <dbReference type="Proteomes" id="UP000623467"/>
    </source>
</evidence>
<feature type="region of interest" description="Disordered" evidence="1">
    <location>
        <begin position="318"/>
        <end position="358"/>
    </location>
</feature>